<dbReference type="Gene3D" id="3.30.1840.10">
    <property type="entry name" value="Polyphosphate kinase middle domain"/>
    <property type="match status" value="1"/>
</dbReference>
<feature type="binding site" evidence="6">
    <location>
        <position position="365"/>
    </location>
    <ligand>
        <name>Mg(2+)</name>
        <dbReference type="ChEBI" id="CHEBI:18420"/>
    </ligand>
</feature>
<comment type="function">
    <text evidence="6 7">Catalyzes the reversible transfer of the terminal phosphate of ATP to form a long-chain polyphosphate (polyP).</text>
</comment>
<dbReference type="Pfam" id="PF13089">
    <property type="entry name" value="PP_kinase_N"/>
    <property type="match status" value="1"/>
</dbReference>
<dbReference type="SUPFAM" id="SSF56024">
    <property type="entry name" value="Phospholipase D/nuclease"/>
    <property type="match status" value="2"/>
</dbReference>
<evidence type="ECO:0000259" key="10">
    <source>
        <dbReference type="Pfam" id="PF13090"/>
    </source>
</evidence>
<name>A0A520X6U9_9DELT</name>
<dbReference type="GO" id="GO:0046872">
    <property type="term" value="F:metal ion binding"/>
    <property type="evidence" value="ECO:0007669"/>
    <property type="project" value="UniProtKB-KW"/>
</dbReference>
<keyword evidence="1 6" id="KW-0597">Phosphoprotein</keyword>
<dbReference type="Pfam" id="PF17941">
    <property type="entry name" value="PP_kinase_C_1"/>
    <property type="match status" value="1"/>
</dbReference>
<feature type="binding site" evidence="6">
    <location>
        <position position="554"/>
    </location>
    <ligand>
        <name>ATP</name>
        <dbReference type="ChEBI" id="CHEBI:30616"/>
    </ligand>
</feature>
<dbReference type="EC" id="2.7.4.1" evidence="6 7"/>
<accession>A0A520X6U9</accession>
<evidence type="ECO:0000256" key="1">
    <source>
        <dbReference type="ARBA" id="ARBA00022553"/>
    </source>
</evidence>
<evidence type="ECO:0000256" key="5">
    <source>
        <dbReference type="ARBA" id="ARBA00022840"/>
    </source>
</evidence>
<dbReference type="GO" id="GO:0005524">
    <property type="term" value="F:ATP binding"/>
    <property type="evidence" value="ECO:0007669"/>
    <property type="project" value="UniProtKB-KW"/>
</dbReference>
<evidence type="ECO:0000259" key="9">
    <source>
        <dbReference type="Pfam" id="PF13089"/>
    </source>
</evidence>
<dbReference type="AlphaFoldDB" id="A0A520X6U9"/>
<feature type="domain" description="Polyphosphate kinase C-terminal" evidence="11">
    <location>
        <begin position="321"/>
        <end position="485"/>
    </location>
</feature>
<proteinExistence type="inferred from homology"/>
<dbReference type="Pfam" id="PF13090">
    <property type="entry name" value="PP_kinase_C"/>
    <property type="match status" value="1"/>
</dbReference>
<dbReference type="NCBIfam" id="NF003917">
    <property type="entry name" value="PRK05443.1-1"/>
    <property type="match status" value="1"/>
</dbReference>
<evidence type="ECO:0000256" key="6">
    <source>
        <dbReference type="HAMAP-Rule" id="MF_00347"/>
    </source>
</evidence>
<dbReference type="Gene3D" id="3.30.870.10">
    <property type="entry name" value="Endonuclease Chain A"/>
    <property type="match status" value="2"/>
</dbReference>
<evidence type="ECO:0000259" key="11">
    <source>
        <dbReference type="Pfam" id="PF17941"/>
    </source>
</evidence>
<dbReference type="GO" id="GO:0006799">
    <property type="term" value="P:polyphosphate biosynthetic process"/>
    <property type="evidence" value="ECO:0007669"/>
    <property type="project" value="UniProtKB-UniRule"/>
</dbReference>
<dbReference type="Pfam" id="PF02503">
    <property type="entry name" value="PP_kinase"/>
    <property type="match status" value="1"/>
</dbReference>
<dbReference type="InterPro" id="IPR036830">
    <property type="entry name" value="PP_kinase_middle_dom_sf"/>
</dbReference>
<dbReference type="GO" id="GO:0008976">
    <property type="term" value="F:polyphosphate kinase activity"/>
    <property type="evidence" value="ECO:0007669"/>
    <property type="project" value="UniProtKB-UniRule"/>
</dbReference>
<evidence type="ECO:0000256" key="3">
    <source>
        <dbReference type="ARBA" id="ARBA00022741"/>
    </source>
</evidence>
<gene>
    <name evidence="12" type="primary">ppk1</name>
    <name evidence="6" type="synonym">ppk</name>
    <name evidence="12" type="ORF">EVJ48_09905</name>
</gene>
<feature type="domain" description="Polyphosphate kinase N-terminal" evidence="9">
    <location>
        <begin position="7"/>
        <end position="111"/>
    </location>
</feature>
<dbReference type="NCBIfam" id="TIGR03705">
    <property type="entry name" value="poly_P_kin"/>
    <property type="match status" value="1"/>
</dbReference>
<sequence length="673" mass="78163">MNSVSVYNNRELSWLDFNERVLMQAADETVPLCERLKFLAIHSANLDEFFMIRVAGLKDLISAGYKEKDISGFSPSEALNKISIRVHKQDEKSASIFNALASELIKLKIFIFPLEPFDMEILDEIFDTEISPVITPVMISEIEKIPFIFNLKLCFFVELEIENKVYDALIILPENVKKVYKIKKSKKSYYFTPENIIERYIDKIFPGYAVKDYFLFRVTRNADLPIKHEDVEDLLSAIEENISARKWSNIVRVEINREISNVLTNKIKYYLRINGDYEDEDFYITNRPLNLSFLFNIKEESRGLYYKPFKPAIPDYLKNKSIFDIAKKKDILLFRPCNDFKIISKWIAEAGNDKNVLSIKMTLYRTDKNSKIVEALANAALKGKHVCAVVELKARFDEEKNVKWAKKLEEAGCIVTYGFSDKKIHAKIFLATRKEEGKIVRYAHISTGNYNEYTANIYTDIDYITAEEEACSEISNMFNYMTGYSDIFKWSRIKLAPVNLRRTLAELFDFEISEAKAGRRAEIIIKVNSVFDAEITDKIYAASSAGVLVKMIIRGICSIKPGIKDLSENIEVKSIIGRFLEHARIYYFYNAGNEKVFISTADLMTRNLDKRIELFFEIKDPESKKKLMDIIECNINDDLKSWLLKEDKYTFNTREDSKFNCQERICNKFCGEK</sequence>
<dbReference type="EMBL" id="SHMQ01000052">
    <property type="protein sequence ID" value="RZV36835.1"/>
    <property type="molecule type" value="Genomic_DNA"/>
</dbReference>
<dbReference type="Gene3D" id="1.20.58.310">
    <property type="entry name" value="Polyphosphate kinase N-terminal domain"/>
    <property type="match status" value="1"/>
</dbReference>
<evidence type="ECO:0000313" key="13">
    <source>
        <dbReference type="Proteomes" id="UP000322454"/>
    </source>
</evidence>
<feature type="binding site" evidence="6">
    <location>
        <position position="582"/>
    </location>
    <ligand>
        <name>ATP</name>
        <dbReference type="ChEBI" id="CHEBI:30616"/>
    </ligand>
</feature>
<feature type="binding site" evidence="6">
    <location>
        <position position="45"/>
    </location>
    <ligand>
        <name>ATP</name>
        <dbReference type="ChEBI" id="CHEBI:30616"/>
    </ligand>
</feature>
<keyword evidence="4 6" id="KW-0418">Kinase</keyword>
<comment type="PTM">
    <text evidence="6 7">An intermediate of this reaction is the autophosphorylated ppk in which a phosphate is covalently linked to a histidine residue through a N-P bond.</text>
</comment>
<protein>
    <recommendedName>
        <fullName evidence="6 7">Polyphosphate kinase</fullName>
        <ecNumber evidence="6 7">2.7.4.1</ecNumber>
    </recommendedName>
    <alternativeName>
        <fullName evidence="6">ATP-polyphosphate phosphotransferase</fullName>
    </alternativeName>
    <alternativeName>
        <fullName evidence="6">Polyphosphoric acid kinase</fullName>
    </alternativeName>
</protein>
<dbReference type="Proteomes" id="UP000322454">
    <property type="component" value="Unassembled WGS sequence"/>
</dbReference>
<feature type="active site" description="Phosphohistidine intermediate" evidence="6">
    <location>
        <position position="425"/>
    </location>
</feature>
<keyword evidence="3 6" id="KW-0547">Nucleotide-binding</keyword>
<dbReference type="PANTHER" id="PTHR30218">
    <property type="entry name" value="POLYPHOSPHATE KINASE"/>
    <property type="match status" value="1"/>
</dbReference>
<comment type="cofactor">
    <cofactor evidence="6">
        <name>Mg(2+)</name>
        <dbReference type="ChEBI" id="CHEBI:18420"/>
    </cofactor>
</comment>
<evidence type="ECO:0000313" key="12">
    <source>
        <dbReference type="EMBL" id="RZV36835.1"/>
    </source>
</evidence>
<dbReference type="HAMAP" id="MF_00347">
    <property type="entry name" value="Polyphosphate_kinase"/>
    <property type="match status" value="1"/>
</dbReference>
<feature type="binding site" evidence="6">
    <location>
        <position position="395"/>
    </location>
    <ligand>
        <name>Mg(2+)</name>
        <dbReference type="ChEBI" id="CHEBI:18420"/>
    </ligand>
</feature>
<comment type="catalytic activity">
    <reaction evidence="6 7">
        <text>[phosphate](n) + ATP = [phosphate](n+1) + ADP</text>
        <dbReference type="Rhea" id="RHEA:19573"/>
        <dbReference type="Rhea" id="RHEA-COMP:9859"/>
        <dbReference type="Rhea" id="RHEA-COMP:14280"/>
        <dbReference type="ChEBI" id="CHEBI:16838"/>
        <dbReference type="ChEBI" id="CHEBI:30616"/>
        <dbReference type="ChEBI" id="CHEBI:456216"/>
        <dbReference type="EC" id="2.7.4.1"/>
    </reaction>
</comment>
<dbReference type="InterPro" id="IPR024953">
    <property type="entry name" value="PP_kinase_middle"/>
</dbReference>
<evidence type="ECO:0000256" key="4">
    <source>
        <dbReference type="ARBA" id="ARBA00022777"/>
    </source>
</evidence>
<evidence type="ECO:0000256" key="7">
    <source>
        <dbReference type="RuleBase" id="RU003800"/>
    </source>
</evidence>
<comment type="caution">
    <text evidence="12">The sequence shown here is derived from an EMBL/GenBank/DDBJ whole genome shotgun (WGS) entry which is preliminary data.</text>
</comment>
<dbReference type="NCBIfam" id="NF003921">
    <property type="entry name" value="PRK05443.2-2"/>
    <property type="match status" value="1"/>
</dbReference>
<dbReference type="PIRSF" id="PIRSF015589">
    <property type="entry name" value="PP_kinase"/>
    <property type="match status" value="1"/>
</dbReference>
<reference evidence="12 13" key="1">
    <citation type="submission" date="2019-01" db="EMBL/GenBank/DDBJ databases">
        <title>Insights into ecological role of a new deltaproteobacterial order Candidatus Sinidesulfobacterales (Sva0485) by metagenomics and metatranscriptomics.</title>
        <authorList>
            <person name="Tan S."/>
            <person name="Liu J."/>
            <person name="Fang Y."/>
            <person name="Hedlund B."/>
            <person name="Lian Z.-H."/>
            <person name="Huang L.-Y."/>
            <person name="Li J.-T."/>
            <person name="Huang L.-N."/>
            <person name="Li W.-J."/>
            <person name="Jiang H.-C."/>
            <person name="Dong H.-L."/>
            <person name="Shu W.-S."/>
        </authorList>
    </citation>
    <scope>NUCLEOTIDE SEQUENCE [LARGE SCALE GENOMIC DNA]</scope>
    <source>
        <strain evidence="12">AP4</strain>
    </source>
</reference>
<keyword evidence="2 6" id="KW-0808">Transferase</keyword>
<dbReference type="InterPro" id="IPR003414">
    <property type="entry name" value="PP_kinase"/>
</dbReference>
<feature type="binding site" evidence="6">
    <location>
        <position position="458"/>
    </location>
    <ligand>
        <name>ATP</name>
        <dbReference type="ChEBI" id="CHEBI:30616"/>
    </ligand>
</feature>
<dbReference type="PANTHER" id="PTHR30218:SF0">
    <property type="entry name" value="POLYPHOSPHATE KINASE"/>
    <property type="match status" value="1"/>
</dbReference>
<feature type="domain" description="Polyphosphate kinase C-terminal" evidence="10">
    <location>
        <begin position="495"/>
        <end position="657"/>
    </location>
</feature>
<dbReference type="InterPro" id="IPR036832">
    <property type="entry name" value="PPK_N_dom_sf"/>
</dbReference>
<dbReference type="GO" id="GO:0009358">
    <property type="term" value="C:polyphosphate kinase complex"/>
    <property type="evidence" value="ECO:0007669"/>
    <property type="project" value="InterPro"/>
</dbReference>
<keyword evidence="5 6" id="KW-0067">ATP-binding</keyword>
<keyword evidence="6" id="KW-0460">Magnesium</keyword>
<evidence type="ECO:0000259" key="8">
    <source>
        <dbReference type="Pfam" id="PF02503"/>
    </source>
</evidence>
<dbReference type="SUPFAM" id="SSF143724">
    <property type="entry name" value="PHP14-like"/>
    <property type="match status" value="1"/>
</dbReference>
<evidence type="ECO:0000256" key="2">
    <source>
        <dbReference type="ARBA" id="ARBA00022679"/>
    </source>
</evidence>
<dbReference type="SUPFAM" id="SSF140356">
    <property type="entry name" value="PPK N-terminal domain-like"/>
    <property type="match status" value="1"/>
</dbReference>
<comment type="similarity">
    <text evidence="6 7">Belongs to the polyphosphate kinase 1 (PPK1) family.</text>
</comment>
<dbReference type="InterPro" id="IPR041108">
    <property type="entry name" value="PP_kinase_C_1"/>
</dbReference>
<feature type="domain" description="Polyphosphate kinase middle" evidence="8">
    <location>
        <begin position="120"/>
        <end position="297"/>
    </location>
</feature>
<organism evidence="12 13">
    <name type="scientific">Candidatus Acidulodesulfobacterium acidiphilum</name>
    <dbReference type="NCBI Taxonomy" id="2597224"/>
    <lineage>
        <taxon>Bacteria</taxon>
        <taxon>Deltaproteobacteria</taxon>
        <taxon>Candidatus Acidulodesulfobacterales</taxon>
        <taxon>Candidatus Acidulodesulfobacterium</taxon>
    </lineage>
</organism>
<dbReference type="InterPro" id="IPR025200">
    <property type="entry name" value="PPK_C_dom2"/>
</dbReference>
<keyword evidence="6" id="KW-0479">Metal-binding</keyword>
<dbReference type="InterPro" id="IPR025198">
    <property type="entry name" value="PPK_N_dom"/>
</dbReference>